<dbReference type="Gene3D" id="2.170.150.70">
    <property type="match status" value="1"/>
</dbReference>
<evidence type="ECO:0000256" key="1">
    <source>
        <dbReference type="ARBA" id="ARBA00005495"/>
    </source>
</evidence>
<dbReference type="InterPro" id="IPR006913">
    <property type="entry name" value="CENP-V/GFA"/>
</dbReference>
<name>A0AA40CIV5_9PEZI</name>
<comment type="caution">
    <text evidence="5">The sequence shown here is derived from an EMBL/GenBank/DDBJ whole genome shotgun (WGS) entry which is preliminary data.</text>
</comment>
<dbReference type="PROSITE" id="PS51891">
    <property type="entry name" value="CENP_V_GFA"/>
    <property type="match status" value="1"/>
</dbReference>
<keyword evidence="2" id="KW-0479">Metal-binding</keyword>
<sequence>MSSPPQTQTYHGNCHCGRVKFTATVADIRSSKVVRCNCSICTKNGYLLVYPKRKDVVFSSGEDDLSAYRFGNQKKPHKFCRVCGTSILIDFSEADREVEREVTAVNIRTFVGIEDLMGELEFRDVDGKNKLGPPYKIGE</sequence>
<feature type="domain" description="CENP-V/GFA" evidence="4">
    <location>
        <begin position="10"/>
        <end position="126"/>
    </location>
</feature>
<dbReference type="PANTHER" id="PTHR28620">
    <property type="entry name" value="CENTROMERE PROTEIN V"/>
    <property type="match status" value="1"/>
</dbReference>
<evidence type="ECO:0000259" key="4">
    <source>
        <dbReference type="PROSITE" id="PS51891"/>
    </source>
</evidence>
<keyword evidence="6" id="KW-1185">Reference proteome</keyword>
<evidence type="ECO:0000256" key="3">
    <source>
        <dbReference type="ARBA" id="ARBA00022833"/>
    </source>
</evidence>
<gene>
    <name evidence="5" type="primary">Cenpv_0</name>
    <name evidence="5" type="ORF">DIS24_g9735</name>
</gene>
<evidence type="ECO:0000313" key="6">
    <source>
        <dbReference type="Proteomes" id="UP001175001"/>
    </source>
</evidence>
<comment type="similarity">
    <text evidence="1">Belongs to the Gfa family.</text>
</comment>
<dbReference type="InterPro" id="IPR052355">
    <property type="entry name" value="CENP-V-like"/>
</dbReference>
<dbReference type="Pfam" id="PF04828">
    <property type="entry name" value="GFA"/>
    <property type="match status" value="1"/>
</dbReference>
<reference evidence="5" key="1">
    <citation type="submission" date="2023-06" db="EMBL/GenBank/DDBJ databases">
        <title>Multi-omics analyses reveal the molecular pathogenesis toolkit of Lasiodiplodia hormozganensis, a cross-kingdom pathogen.</title>
        <authorList>
            <person name="Felix C."/>
            <person name="Meneses R."/>
            <person name="Goncalves M.F.M."/>
            <person name="Tilleman L."/>
            <person name="Duarte A.S."/>
            <person name="Jorrin-Novo J.V."/>
            <person name="Van De Peer Y."/>
            <person name="Deforce D."/>
            <person name="Van Nieuwerburgh F."/>
            <person name="Esteves A.C."/>
            <person name="Alves A."/>
        </authorList>
    </citation>
    <scope>NUCLEOTIDE SEQUENCE</scope>
    <source>
        <strain evidence="5">CBS 339.90</strain>
    </source>
</reference>
<evidence type="ECO:0000256" key="2">
    <source>
        <dbReference type="ARBA" id="ARBA00022723"/>
    </source>
</evidence>
<proteinExistence type="inferred from homology"/>
<dbReference type="GO" id="GO:0016846">
    <property type="term" value="F:carbon-sulfur lyase activity"/>
    <property type="evidence" value="ECO:0007669"/>
    <property type="project" value="InterPro"/>
</dbReference>
<dbReference type="SUPFAM" id="SSF51316">
    <property type="entry name" value="Mss4-like"/>
    <property type="match status" value="1"/>
</dbReference>
<organism evidence="5 6">
    <name type="scientific">Lasiodiplodia hormozganensis</name>
    <dbReference type="NCBI Taxonomy" id="869390"/>
    <lineage>
        <taxon>Eukaryota</taxon>
        <taxon>Fungi</taxon>
        <taxon>Dikarya</taxon>
        <taxon>Ascomycota</taxon>
        <taxon>Pezizomycotina</taxon>
        <taxon>Dothideomycetes</taxon>
        <taxon>Dothideomycetes incertae sedis</taxon>
        <taxon>Botryosphaeriales</taxon>
        <taxon>Botryosphaeriaceae</taxon>
        <taxon>Lasiodiplodia</taxon>
    </lineage>
</organism>
<evidence type="ECO:0000313" key="5">
    <source>
        <dbReference type="EMBL" id="KAK0640025.1"/>
    </source>
</evidence>
<dbReference type="PANTHER" id="PTHR28620:SF1">
    <property type="entry name" value="CENP-V_GFA DOMAIN-CONTAINING PROTEIN"/>
    <property type="match status" value="1"/>
</dbReference>
<dbReference type="Proteomes" id="UP001175001">
    <property type="component" value="Unassembled WGS sequence"/>
</dbReference>
<keyword evidence="3" id="KW-0862">Zinc</keyword>
<accession>A0AA40CIV5</accession>
<dbReference type="GO" id="GO:0046872">
    <property type="term" value="F:metal ion binding"/>
    <property type="evidence" value="ECO:0007669"/>
    <property type="project" value="UniProtKB-KW"/>
</dbReference>
<protein>
    <submittedName>
        <fullName evidence="5">Centromere protein V</fullName>
    </submittedName>
</protein>
<dbReference type="AlphaFoldDB" id="A0AA40CIV5"/>
<dbReference type="EMBL" id="JAUJDW010000091">
    <property type="protein sequence ID" value="KAK0640025.1"/>
    <property type="molecule type" value="Genomic_DNA"/>
</dbReference>
<dbReference type="InterPro" id="IPR011057">
    <property type="entry name" value="Mss4-like_sf"/>
</dbReference>